<organism evidence="2">
    <name type="scientific">Ralstonia solanacearum</name>
    <name type="common">Pseudomonas solanacearum</name>
    <dbReference type="NCBI Taxonomy" id="305"/>
    <lineage>
        <taxon>Bacteria</taxon>
        <taxon>Pseudomonadati</taxon>
        <taxon>Pseudomonadota</taxon>
        <taxon>Betaproteobacteria</taxon>
        <taxon>Burkholderiales</taxon>
        <taxon>Burkholderiaceae</taxon>
        <taxon>Ralstonia</taxon>
        <taxon>Ralstonia solanacearum species complex</taxon>
    </lineage>
</organism>
<evidence type="ECO:0000313" key="1">
    <source>
        <dbReference type="EMBL" id="AYA47207.1"/>
    </source>
</evidence>
<gene>
    <name evidence="2" type="ORF">PSS4_v1_390019</name>
    <name evidence="1" type="ORF">RSP824_12300</name>
</gene>
<accession>A0A0S4U721</accession>
<reference evidence="3" key="3">
    <citation type="submission" date="2018-01" db="EMBL/GenBank/DDBJ databases">
        <title>Raltonia solanacearum P824 infects blueberry.</title>
        <authorList>
            <person name="Bocsanczy A.M."/>
            <person name="Norman D.J."/>
        </authorList>
    </citation>
    <scope>NUCLEOTIDE SEQUENCE [LARGE SCALE GENOMIC DNA]</scope>
    <source>
        <strain evidence="3">P824</strain>
    </source>
</reference>
<name>A0A0S4U721_RALSL</name>
<evidence type="ECO:0000313" key="3">
    <source>
        <dbReference type="Proteomes" id="UP000262427"/>
    </source>
</evidence>
<sequence>MKIYEAIKFFGLPPSSKLLGEYLNSIGISERPSYQEVPVERINKSEEGFSLVFEAELGYRDSWGQPRESGDLIFCSLQVYSGQLGDGFAKYAEPLPFGLTFESTLSQAESLFGGATTDYESGGEHVYVWYNRDGFTISISFLPGDKGISFFDIEGAQKKAPKKLDW</sequence>
<reference evidence="1" key="2">
    <citation type="submission" date="2018-01" db="EMBL/GenBank/DDBJ databases">
        <title>Ralstonia pseudosolanacearum P824 infects blueberry.</title>
        <authorList>
            <person name="Bocsanczy A.M."/>
            <person name="Norman D.J."/>
        </authorList>
    </citation>
    <scope>NUCLEOTIDE SEQUENCE</scope>
    <source>
        <strain evidence="1">P824</strain>
    </source>
</reference>
<proteinExistence type="predicted"/>
<protein>
    <submittedName>
        <fullName evidence="2">Uncharacterized protein</fullName>
    </submittedName>
</protein>
<reference evidence="2" key="1">
    <citation type="submission" date="2015-10" db="EMBL/GenBank/DDBJ databases">
        <authorList>
            <person name="Gilbert D.G."/>
        </authorList>
    </citation>
    <scope>NUCLEOTIDE SEQUENCE</scope>
    <source>
        <strain evidence="2">Phyl III-seqv23</strain>
    </source>
</reference>
<evidence type="ECO:0000313" key="2">
    <source>
        <dbReference type="EMBL" id="CUV17823.1"/>
    </source>
</evidence>
<dbReference type="AlphaFoldDB" id="A0A0S4U721"/>
<dbReference type="Proteomes" id="UP000262427">
    <property type="component" value="Chromosome CM"/>
</dbReference>
<dbReference type="EMBL" id="LN899821">
    <property type="protein sequence ID" value="CUV17823.1"/>
    <property type="molecule type" value="Genomic_DNA"/>
</dbReference>
<dbReference type="EMBL" id="CP025741">
    <property type="protein sequence ID" value="AYA47207.1"/>
    <property type="molecule type" value="Genomic_DNA"/>
</dbReference>